<dbReference type="RefSeq" id="WP_044040596.1">
    <property type="nucleotide sequence ID" value="NZ_HG917869.1"/>
</dbReference>
<dbReference type="InterPro" id="IPR020449">
    <property type="entry name" value="Tscrpt_reg_AraC-type_HTH"/>
</dbReference>
<dbReference type="PANTHER" id="PTHR43280">
    <property type="entry name" value="ARAC-FAMILY TRANSCRIPTIONAL REGULATOR"/>
    <property type="match status" value="1"/>
</dbReference>
<gene>
    <name evidence="5" type="ORF">CM240_3304</name>
</gene>
<dbReference type="Proteomes" id="UP000019426">
    <property type="component" value="Chromosome M2/40_rep2"/>
</dbReference>
<dbReference type="PANTHER" id="PTHR43280:SF10">
    <property type="entry name" value="REGULATORY PROTEIN POCR"/>
    <property type="match status" value="1"/>
</dbReference>
<dbReference type="STRING" id="1216932.CM240_3304"/>
<evidence type="ECO:0000256" key="2">
    <source>
        <dbReference type="ARBA" id="ARBA00023125"/>
    </source>
</evidence>
<keyword evidence="2" id="KW-0238">DNA-binding</keyword>
<evidence type="ECO:0000259" key="4">
    <source>
        <dbReference type="PROSITE" id="PS01124"/>
    </source>
</evidence>
<dbReference type="PATRIC" id="fig|1216932.3.peg.3278"/>
<dbReference type="InterPro" id="IPR011006">
    <property type="entry name" value="CheY-like_superfamily"/>
</dbReference>
<keyword evidence="6" id="KW-1185">Reference proteome</keyword>
<sequence>MNNIFIIDKDLQTKDLVTSIVEKNHLKFNSIKQFYSIDDINVDSNANIVILDGTMEELYWIKKTYPSSFFIIFSNTIDFFSSREYFRMGIENYVIKDLEVDLLEVSILKTYKKLNEIKNIFDDTSISLMRNESIRILQENIISKILKNEDITRTLTLLDITVEDLGIFDSKGVVILIQLDNSIDNLKNSVLIIKNIVARINSSLEFMPYLKSRLIYNDYDNIIIIAQPLNNEVNDHFYNIITNNLLSLSSYIYREFKGKIYSAVGSEFTSIYESHKSYFSAKSCLSMKSNSNNGRYINTKESHGTYYDRIHLISNKKDFILKSFLNGDENVLVDIEKFVRDIYKDFNEDIDKSRKLIRDTSIAVLSELQIIYKGLGNVYDFKTPNHSLKVSCKTLEELIYHVNIGAKEVIFNINYYKLNSKNRLVKNVCHYIVENVCDNIDLSTISTHFSISKNYFCNLFRSEVGETFLTYVRKVKMAHAKILFQSGSYKIYEVGKLLGYEDINYFSKLFKKFVGITPSEYKNTL</sequence>
<feature type="domain" description="HTH araC/xylS-type" evidence="4">
    <location>
        <begin position="426"/>
        <end position="524"/>
    </location>
</feature>
<name>W6S0K1_9CLOT</name>
<evidence type="ECO:0000256" key="1">
    <source>
        <dbReference type="ARBA" id="ARBA00023015"/>
    </source>
</evidence>
<evidence type="ECO:0000313" key="5">
    <source>
        <dbReference type="EMBL" id="CDM70421.1"/>
    </source>
</evidence>
<dbReference type="Gene3D" id="1.10.10.60">
    <property type="entry name" value="Homeodomain-like"/>
    <property type="match status" value="2"/>
</dbReference>
<keyword evidence="3" id="KW-0804">Transcription</keyword>
<keyword evidence="1" id="KW-0805">Transcription regulation</keyword>
<accession>W6S0K1</accession>
<protein>
    <recommendedName>
        <fullName evidence="4">HTH araC/xylS-type domain-containing protein</fullName>
    </recommendedName>
</protein>
<dbReference type="eggNOG" id="COG2207">
    <property type="taxonomic scope" value="Bacteria"/>
</dbReference>
<dbReference type="PRINTS" id="PR00032">
    <property type="entry name" value="HTHARAC"/>
</dbReference>
<dbReference type="SUPFAM" id="SSF46689">
    <property type="entry name" value="Homeodomain-like"/>
    <property type="match status" value="2"/>
</dbReference>
<dbReference type="PROSITE" id="PS01124">
    <property type="entry name" value="HTH_ARAC_FAMILY_2"/>
    <property type="match status" value="1"/>
</dbReference>
<proteinExistence type="predicted"/>
<dbReference type="Pfam" id="PF12833">
    <property type="entry name" value="HTH_18"/>
    <property type="match status" value="1"/>
</dbReference>
<dbReference type="EMBL" id="HG917869">
    <property type="protein sequence ID" value="CDM70421.1"/>
    <property type="molecule type" value="Genomic_DNA"/>
</dbReference>
<dbReference type="KEGG" id="clt:CM240_3304"/>
<dbReference type="SMART" id="SM00342">
    <property type="entry name" value="HTH_ARAC"/>
    <property type="match status" value="1"/>
</dbReference>
<reference evidence="5 6" key="1">
    <citation type="submission" date="2013-11" db="EMBL/GenBank/DDBJ databases">
        <title>Complete genome sequence of Clostridum sp. M2/40.</title>
        <authorList>
            <person name="Wibberg D."/>
            <person name="Puehler A."/>
            <person name="Schlueter A."/>
        </authorList>
    </citation>
    <scope>NUCLEOTIDE SEQUENCE [LARGE SCALE GENOMIC DNA]</scope>
    <source>
        <strain evidence="6">M2/40</strain>
    </source>
</reference>
<dbReference type="SUPFAM" id="SSF52172">
    <property type="entry name" value="CheY-like"/>
    <property type="match status" value="1"/>
</dbReference>
<organism evidence="5 6">
    <name type="scientific">Clostridium bornimense</name>
    <dbReference type="NCBI Taxonomy" id="1216932"/>
    <lineage>
        <taxon>Bacteria</taxon>
        <taxon>Bacillati</taxon>
        <taxon>Bacillota</taxon>
        <taxon>Clostridia</taxon>
        <taxon>Eubacteriales</taxon>
        <taxon>Clostridiaceae</taxon>
        <taxon>Clostridium</taxon>
    </lineage>
</organism>
<dbReference type="InterPro" id="IPR009057">
    <property type="entry name" value="Homeodomain-like_sf"/>
</dbReference>
<evidence type="ECO:0000256" key="3">
    <source>
        <dbReference type="ARBA" id="ARBA00023163"/>
    </source>
</evidence>
<dbReference type="GO" id="GO:0003700">
    <property type="term" value="F:DNA-binding transcription factor activity"/>
    <property type="evidence" value="ECO:0007669"/>
    <property type="project" value="InterPro"/>
</dbReference>
<dbReference type="HOGENOM" id="CLU_518470_0_0_9"/>
<dbReference type="AlphaFoldDB" id="W6S0K1"/>
<dbReference type="GO" id="GO:0043565">
    <property type="term" value="F:sequence-specific DNA binding"/>
    <property type="evidence" value="ECO:0007669"/>
    <property type="project" value="InterPro"/>
</dbReference>
<dbReference type="InterPro" id="IPR018060">
    <property type="entry name" value="HTH_AraC"/>
</dbReference>
<evidence type="ECO:0000313" key="6">
    <source>
        <dbReference type="Proteomes" id="UP000019426"/>
    </source>
</evidence>